<feature type="domain" description="NUMOD4" evidence="1">
    <location>
        <begin position="5"/>
        <end position="44"/>
    </location>
</feature>
<gene>
    <name evidence="2" type="ORF">LP083-1_025</name>
</gene>
<dbReference type="Gene3D" id="1.10.10.10">
    <property type="entry name" value="Winged helix-like DNA-binding domain superfamily/Winged helix DNA-binding domain"/>
    <property type="match status" value="1"/>
</dbReference>
<evidence type="ECO:0000259" key="1">
    <source>
        <dbReference type="Pfam" id="PF07463"/>
    </source>
</evidence>
<dbReference type="Gene3D" id="3.90.75.20">
    <property type="match status" value="1"/>
</dbReference>
<evidence type="ECO:0000313" key="2">
    <source>
        <dbReference type="EMBL" id="AHL18990.1"/>
    </source>
</evidence>
<dbReference type="GO" id="GO:0016788">
    <property type="term" value="F:hydrolase activity, acting on ester bonds"/>
    <property type="evidence" value="ECO:0007669"/>
    <property type="project" value="InterPro"/>
</dbReference>
<sequence>MERLIDGLEDYSVTNDGVVYSMKRPKKIEIKKHRHRTGYWAVSLKDGTTQVSKNVHRLVAETFLPNPNNYKLVRFKDGNRDNLHADNLEWCAKLPQSPTREFSAMRSVIAFDYPNRRVEVFKNRSDACKAFNVQLSRVTEVCERSRKAYKGVIFAYYDDLAKFDVNSLDDWLNYHCTKRKTKDDDLADWLIDVGTNEFATPTDDVLN</sequence>
<dbReference type="GO" id="GO:0004519">
    <property type="term" value="F:endonuclease activity"/>
    <property type="evidence" value="ECO:0007669"/>
    <property type="project" value="UniProtKB-KW"/>
</dbReference>
<organism evidence="2">
    <name type="scientific">Listeria phage LP-083-1</name>
    <dbReference type="NCBI Taxonomy" id="1458854"/>
    <lineage>
        <taxon>Viruses</taxon>
        <taxon>Duplodnaviria</taxon>
        <taxon>Heunggongvirae</taxon>
        <taxon>Uroviricota</taxon>
        <taxon>Caudoviricetes</taxon>
    </lineage>
</organism>
<reference evidence="2" key="1">
    <citation type="journal article" date="2014" name="Appl. Environ. Microbiol.">
        <title>Comparative genomic and morphological analysis of Listeria phages isolated from farm environments.</title>
        <authorList>
            <person name="Denes T."/>
            <person name="Vongkamjan K."/>
            <person name="Ackermann H.W."/>
            <person name="Moreno Switt A.I."/>
            <person name="Wiedmann M."/>
            <person name="den Bakker H.C."/>
        </authorList>
    </citation>
    <scope>NUCLEOTIDE SEQUENCE</scope>
</reference>
<dbReference type="InterPro" id="IPR036388">
    <property type="entry name" value="WH-like_DNA-bd_sf"/>
</dbReference>
<dbReference type="InterPro" id="IPR010902">
    <property type="entry name" value="NUMOD4"/>
</dbReference>
<keyword evidence="2" id="KW-0378">Hydrolase</keyword>
<dbReference type="SUPFAM" id="SSF54060">
    <property type="entry name" value="His-Me finger endonucleases"/>
    <property type="match status" value="1"/>
</dbReference>
<dbReference type="InterPro" id="IPR044925">
    <property type="entry name" value="His-Me_finger_sf"/>
</dbReference>
<proteinExistence type="predicted"/>
<keyword evidence="2" id="KW-0540">Nuclease</keyword>
<dbReference type="Pfam" id="PF07463">
    <property type="entry name" value="NUMOD4"/>
    <property type="match status" value="1"/>
</dbReference>
<protein>
    <submittedName>
        <fullName evidence="2">Putative HNH homing endonuclease</fullName>
    </submittedName>
</protein>
<keyword evidence="2" id="KW-0255">Endonuclease</keyword>
<dbReference type="EMBL" id="KJ094028">
    <property type="protein sequence ID" value="AHL18990.1"/>
    <property type="molecule type" value="Genomic_DNA"/>
</dbReference>
<accession>A0A059T872</accession>
<name>A0A059T872_9CAUD</name>